<keyword evidence="2" id="KW-1185">Reference proteome</keyword>
<organism evidence="1 2">
    <name type="scientific">Salibacter halophilus</name>
    <dbReference type="NCBI Taxonomy" id="1803916"/>
    <lineage>
        <taxon>Bacteria</taxon>
        <taxon>Pseudomonadati</taxon>
        <taxon>Bacteroidota</taxon>
        <taxon>Flavobacteriia</taxon>
        <taxon>Flavobacteriales</taxon>
        <taxon>Salibacteraceae</taxon>
        <taxon>Salibacter</taxon>
    </lineage>
</organism>
<reference evidence="1 2" key="1">
    <citation type="submission" date="2019-09" db="EMBL/GenBank/DDBJ databases">
        <title>Genomes of Cryomorphaceae.</title>
        <authorList>
            <person name="Bowman J.P."/>
        </authorList>
    </citation>
    <scope>NUCLEOTIDE SEQUENCE [LARGE SCALE GENOMIC DNA]</scope>
    <source>
        <strain evidence="1 2">KCTC 52047</strain>
    </source>
</reference>
<comment type="caution">
    <text evidence="1">The sequence shown here is derived from an EMBL/GenBank/DDBJ whole genome shotgun (WGS) entry which is preliminary data.</text>
</comment>
<dbReference type="Proteomes" id="UP000435357">
    <property type="component" value="Unassembled WGS sequence"/>
</dbReference>
<name>A0A6N6M680_9FLAO</name>
<evidence type="ECO:0000313" key="1">
    <source>
        <dbReference type="EMBL" id="KAB1065221.1"/>
    </source>
</evidence>
<protein>
    <submittedName>
        <fullName evidence="1">Uncharacterized protein</fullName>
    </submittedName>
</protein>
<dbReference type="EMBL" id="WACR01000003">
    <property type="protein sequence ID" value="KAB1065221.1"/>
    <property type="molecule type" value="Genomic_DNA"/>
</dbReference>
<gene>
    <name evidence="1" type="ORF">F3059_04505</name>
</gene>
<dbReference type="AlphaFoldDB" id="A0A6N6M680"/>
<accession>A0A6N6M680</accession>
<proteinExistence type="predicted"/>
<evidence type="ECO:0000313" key="2">
    <source>
        <dbReference type="Proteomes" id="UP000435357"/>
    </source>
</evidence>
<sequence>MKTKMVLLGVFVLILLTAEKCNDSAVSDNCKNVPRLDWQVEEKGYDSETALKLVAELQAAAKADAEAIQGMDELEADVDLSSELAKTINKNVKQKSKVSQDFWEQDLTYRQTLCFYESMVNNKKISEEVKSKYHEAILEMGKIRTAYMFEQKKRTGSTQK</sequence>
<dbReference type="RefSeq" id="WP_151166910.1">
    <property type="nucleotide sequence ID" value="NZ_WACR01000003.1"/>
</dbReference>
<dbReference type="OrthoDB" id="9917798at2"/>